<keyword evidence="2" id="KW-0812">Transmembrane</keyword>
<keyword evidence="2" id="KW-0472">Membrane</keyword>
<feature type="transmembrane region" description="Helical" evidence="2">
    <location>
        <begin position="60"/>
        <end position="80"/>
    </location>
</feature>
<keyword evidence="4" id="KW-1185">Reference proteome</keyword>
<feature type="region of interest" description="Disordered" evidence="1">
    <location>
        <begin position="1"/>
        <end position="33"/>
    </location>
</feature>
<gene>
    <name evidence="3" type="ORF">B0H16DRAFT_1703699</name>
</gene>
<sequence>MWPTEKETKGEIKHTGKGSPWGKGRGTTSSTFTFTSETSDLSEVYPYPTSQTSKSGNMYMLVRTIVINYLSLSLLLPHILTNCSMEHLVANKVMLTPRSKAEKRSNRLG</sequence>
<accession>A0AAD7H1K0</accession>
<dbReference type="Proteomes" id="UP001215598">
    <property type="component" value="Unassembled WGS sequence"/>
</dbReference>
<evidence type="ECO:0000313" key="3">
    <source>
        <dbReference type="EMBL" id="KAJ7710180.1"/>
    </source>
</evidence>
<evidence type="ECO:0000313" key="4">
    <source>
        <dbReference type="Proteomes" id="UP001215598"/>
    </source>
</evidence>
<evidence type="ECO:0000256" key="2">
    <source>
        <dbReference type="SAM" id="Phobius"/>
    </source>
</evidence>
<name>A0AAD7H1K0_9AGAR</name>
<keyword evidence="2" id="KW-1133">Transmembrane helix</keyword>
<feature type="compositionally biased region" description="Basic and acidic residues" evidence="1">
    <location>
        <begin position="1"/>
        <end position="14"/>
    </location>
</feature>
<protein>
    <submittedName>
        <fullName evidence="3">Uncharacterized protein</fullName>
    </submittedName>
</protein>
<dbReference type="EMBL" id="JARKIB010000412">
    <property type="protein sequence ID" value="KAJ7710180.1"/>
    <property type="molecule type" value="Genomic_DNA"/>
</dbReference>
<evidence type="ECO:0000256" key="1">
    <source>
        <dbReference type="SAM" id="MobiDB-lite"/>
    </source>
</evidence>
<dbReference type="AlphaFoldDB" id="A0AAD7H1K0"/>
<proteinExistence type="predicted"/>
<comment type="caution">
    <text evidence="3">The sequence shown here is derived from an EMBL/GenBank/DDBJ whole genome shotgun (WGS) entry which is preliminary data.</text>
</comment>
<organism evidence="3 4">
    <name type="scientific">Mycena metata</name>
    <dbReference type="NCBI Taxonomy" id="1033252"/>
    <lineage>
        <taxon>Eukaryota</taxon>
        <taxon>Fungi</taxon>
        <taxon>Dikarya</taxon>
        <taxon>Basidiomycota</taxon>
        <taxon>Agaricomycotina</taxon>
        <taxon>Agaricomycetes</taxon>
        <taxon>Agaricomycetidae</taxon>
        <taxon>Agaricales</taxon>
        <taxon>Marasmiineae</taxon>
        <taxon>Mycenaceae</taxon>
        <taxon>Mycena</taxon>
    </lineage>
</organism>
<reference evidence="3" key="1">
    <citation type="submission" date="2023-03" db="EMBL/GenBank/DDBJ databases">
        <title>Massive genome expansion in bonnet fungi (Mycena s.s.) driven by repeated elements and novel gene families across ecological guilds.</title>
        <authorList>
            <consortium name="Lawrence Berkeley National Laboratory"/>
            <person name="Harder C.B."/>
            <person name="Miyauchi S."/>
            <person name="Viragh M."/>
            <person name="Kuo A."/>
            <person name="Thoen E."/>
            <person name="Andreopoulos B."/>
            <person name="Lu D."/>
            <person name="Skrede I."/>
            <person name="Drula E."/>
            <person name="Henrissat B."/>
            <person name="Morin E."/>
            <person name="Kohler A."/>
            <person name="Barry K."/>
            <person name="LaButti K."/>
            <person name="Morin E."/>
            <person name="Salamov A."/>
            <person name="Lipzen A."/>
            <person name="Mereny Z."/>
            <person name="Hegedus B."/>
            <person name="Baldrian P."/>
            <person name="Stursova M."/>
            <person name="Weitz H."/>
            <person name="Taylor A."/>
            <person name="Grigoriev I.V."/>
            <person name="Nagy L.G."/>
            <person name="Martin F."/>
            <person name="Kauserud H."/>
        </authorList>
    </citation>
    <scope>NUCLEOTIDE SEQUENCE</scope>
    <source>
        <strain evidence="3">CBHHK182m</strain>
    </source>
</reference>